<reference evidence="1 2" key="1">
    <citation type="journal article" date="2021" name="Hortic Res">
        <title>High-quality reference genome and annotation aids understanding of berry development for evergreen blueberry (Vaccinium darrowii).</title>
        <authorList>
            <person name="Yu J."/>
            <person name="Hulse-Kemp A.M."/>
            <person name="Babiker E."/>
            <person name="Staton M."/>
        </authorList>
    </citation>
    <scope>NUCLEOTIDE SEQUENCE [LARGE SCALE GENOMIC DNA]</scope>
    <source>
        <strain evidence="2">cv. NJ 8807/NJ 8810</strain>
        <tissue evidence="1">Young leaf</tissue>
    </source>
</reference>
<sequence>MLYLLLILLYIQPPQQDTLLRLKPSFGRKLNPDGLSSLHLALINDKFETVKRLIKFDKELIRIKGREGANPLHYIAEKASDGDQRRTNDPIHAEQQQREEDSCLDILAEFLFACPDSIEDLTIRNETALHIAVKTKNQGAVEVILEFIRRINKKRVLANKDKEGNTALHVAVSHEQPEMVKLLVTGFLAYTNEKNSEGKTALDIALSLGTDETARIIESSLSGAGALESSSLDYSLARFDLNVALMVAAEKGDINGLYRLIERAPKVLDDIDAIPFVDTPLHRAAAAGRHTDFAVEILRLKPSFGRKLNPDGLSPLHLALINEKFKTAKRLIKFDKELIRVKGKEGITPLHFIAKKDINGGQQRMDDPINADEQQRVAAERQKVANDRINLLAKFLFTCPNSIEDLTIQDETALHIAVKSKNEKAVAIILGCIRKIGRKRVLDYKDKEGNTALRMAVDTSQDVIVSSLRRARASSVWYIQIAHSLHSAGALECSSPDSSLAEFLNSPERLLEVIYKLRIRVRRSAPMELRNIGLVVAVLIATATFQAVLSPPGGVGGPRNNNFLTNGTSINATSHLFAANTSFINATFFIPTTDDPVKGLIGNGQPMYGNFFLRFYYLNTLAFVLSTLIIMFALPFQPFFPLHVALYFLMFTYGVSFPAISPSNGSAEVFLKVTIVFALLIYLCRGVIYLSLLLGKPTNKRLRMLERLLNNVEQ</sequence>
<protein>
    <submittedName>
        <fullName evidence="1">Uncharacterized protein</fullName>
    </submittedName>
</protein>
<dbReference type="EMBL" id="CM037159">
    <property type="protein sequence ID" value="KAH7865581.1"/>
    <property type="molecule type" value="Genomic_DNA"/>
</dbReference>
<proteinExistence type="predicted"/>
<evidence type="ECO:0000313" key="2">
    <source>
        <dbReference type="Proteomes" id="UP000828048"/>
    </source>
</evidence>
<organism evidence="1 2">
    <name type="scientific">Vaccinium darrowii</name>
    <dbReference type="NCBI Taxonomy" id="229202"/>
    <lineage>
        <taxon>Eukaryota</taxon>
        <taxon>Viridiplantae</taxon>
        <taxon>Streptophyta</taxon>
        <taxon>Embryophyta</taxon>
        <taxon>Tracheophyta</taxon>
        <taxon>Spermatophyta</taxon>
        <taxon>Magnoliopsida</taxon>
        <taxon>eudicotyledons</taxon>
        <taxon>Gunneridae</taxon>
        <taxon>Pentapetalae</taxon>
        <taxon>asterids</taxon>
        <taxon>Ericales</taxon>
        <taxon>Ericaceae</taxon>
        <taxon>Vaccinioideae</taxon>
        <taxon>Vaccinieae</taxon>
        <taxon>Vaccinium</taxon>
    </lineage>
</organism>
<comment type="caution">
    <text evidence="1">The sequence shown here is derived from an EMBL/GenBank/DDBJ whole genome shotgun (WGS) entry which is preliminary data.</text>
</comment>
<evidence type="ECO:0000313" key="1">
    <source>
        <dbReference type="EMBL" id="KAH7865581.1"/>
    </source>
</evidence>
<accession>A0ACB7ZJ14</accession>
<name>A0ACB7ZJ14_9ERIC</name>
<dbReference type="Proteomes" id="UP000828048">
    <property type="component" value="Chromosome 9"/>
</dbReference>
<keyword evidence="2" id="KW-1185">Reference proteome</keyword>
<gene>
    <name evidence="1" type="ORF">Vadar_008573</name>
</gene>